<dbReference type="Gene3D" id="1.10.3210.10">
    <property type="entry name" value="Hypothetical protein af1432"/>
    <property type="match status" value="1"/>
</dbReference>
<evidence type="ECO:0000259" key="1">
    <source>
        <dbReference type="PROSITE" id="PS51833"/>
    </source>
</evidence>
<accession>A0A1W1HGD1</accession>
<dbReference type="PANTHER" id="PTHR33525">
    <property type="match status" value="1"/>
</dbReference>
<dbReference type="Proteomes" id="UP000191931">
    <property type="component" value="Unassembled WGS sequence"/>
</dbReference>
<dbReference type="Pfam" id="PF08668">
    <property type="entry name" value="HDOD"/>
    <property type="match status" value="1"/>
</dbReference>
<protein>
    <submittedName>
        <fullName evidence="2">Putative chemotaxis signal transduction protein</fullName>
    </submittedName>
</protein>
<keyword evidence="3" id="KW-1185">Reference proteome</keyword>
<proteinExistence type="predicted"/>
<organism evidence="2 3">
    <name type="scientific">Desulfamplus magnetovallimortis</name>
    <dbReference type="NCBI Taxonomy" id="1246637"/>
    <lineage>
        <taxon>Bacteria</taxon>
        <taxon>Pseudomonadati</taxon>
        <taxon>Thermodesulfobacteriota</taxon>
        <taxon>Desulfobacteria</taxon>
        <taxon>Desulfobacterales</taxon>
        <taxon>Desulfobacteraceae</taxon>
        <taxon>Desulfamplus</taxon>
    </lineage>
</organism>
<name>A0A1W1HGD1_9BACT</name>
<dbReference type="STRING" id="1246637.MTBBW1_350025"/>
<dbReference type="AlphaFoldDB" id="A0A1W1HGD1"/>
<evidence type="ECO:0000313" key="2">
    <source>
        <dbReference type="EMBL" id="SLM31534.1"/>
    </source>
</evidence>
<feature type="domain" description="HDOD" evidence="1">
    <location>
        <begin position="14"/>
        <end position="188"/>
    </location>
</feature>
<dbReference type="InterPro" id="IPR013976">
    <property type="entry name" value="HDOD"/>
</dbReference>
<dbReference type="PROSITE" id="PS51833">
    <property type="entry name" value="HDOD"/>
    <property type="match status" value="1"/>
</dbReference>
<gene>
    <name evidence="2" type="ORF">MTBBW1_350025</name>
</gene>
<dbReference type="PANTHER" id="PTHR33525:SF3">
    <property type="entry name" value="RIBONUCLEASE Y"/>
    <property type="match status" value="1"/>
</dbReference>
<dbReference type="InterPro" id="IPR052340">
    <property type="entry name" value="RNase_Y/CdgJ"/>
</dbReference>
<dbReference type="SUPFAM" id="SSF109604">
    <property type="entry name" value="HD-domain/PDEase-like"/>
    <property type="match status" value="1"/>
</dbReference>
<reference evidence="2 3" key="1">
    <citation type="submission" date="2017-03" db="EMBL/GenBank/DDBJ databases">
        <authorList>
            <person name="Afonso C.L."/>
            <person name="Miller P.J."/>
            <person name="Scott M.A."/>
            <person name="Spackman E."/>
            <person name="Goraichik I."/>
            <person name="Dimitrov K.M."/>
            <person name="Suarez D.L."/>
            <person name="Swayne D.E."/>
        </authorList>
    </citation>
    <scope>NUCLEOTIDE SEQUENCE [LARGE SCALE GENOMIC DNA]</scope>
    <source>
        <strain evidence="2">PRJEB14757</strain>
    </source>
</reference>
<dbReference type="EMBL" id="FWEV01000276">
    <property type="protein sequence ID" value="SLM31534.1"/>
    <property type="molecule type" value="Genomic_DNA"/>
</dbReference>
<evidence type="ECO:0000313" key="3">
    <source>
        <dbReference type="Proteomes" id="UP000191931"/>
    </source>
</evidence>
<sequence length="188" mass="20697">MTPIQLLIKEIRNLTPVPAITTRIINMADNPSCDMADIAKLIQYDPAMTAHMLRTCNSAFFGLSNPVESVKDAVAILGIDKIVELVLLNAGTKPLARPQKGYGMRKGALWKHSVASALIAKNLATKQCPDLRHTIFTAALLKDIGKVVLDKFILESMQKIESLIKQNGLSFIEAEKKLSVQTMLKLEE</sequence>